<evidence type="ECO:0000259" key="1">
    <source>
        <dbReference type="Pfam" id="PF14111"/>
    </source>
</evidence>
<evidence type="ECO:0000313" key="2">
    <source>
        <dbReference type="EMBL" id="GJT96978.1"/>
    </source>
</evidence>
<dbReference type="PANTHER" id="PTHR31286:SF99">
    <property type="entry name" value="DUF4283 DOMAIN-CONTAINING PROTEIN"/>
    <property type="match status" value="1"/>
</dbReference>
<proteinExistence type="predicted"/>
<reference evidence="2" key="2">
    <citation type="submission" date="2022-01" db="EMBL/GenBank/DDBJ databases">
        <authorList>
            <person name="Yamashiro T."/>
            <person name="Shiraishi A."/>
            <person name="Satake H."/>
            <person name="Nakayama K."/>
        </authorList>
    </citation>
    <scope>NUCLEOTIDE SEQUENCE</scope>
</reference>
<dbReference type="InterPro" id="IPR025558">
    <property type="entry name" value="DUF4283"/>
</dbReference>
<dbReference type="EMBL" id="BQNB010020530">
    <property type="protein sequence ID" value="GJT96978.1"/>
    <property type="molecule type" value="Genomic_DNA"/>
</dbReference>
<name>A0ABQ5IA14_9ASTR</name>
<keyword evidence="3" id="KW-1185">Reference proteome</keyword>
<reference evidence="2" key="1">
    <citation type="journal article" date="2022" name="Int. J. Mol. Sci.">
        <title>Draft Genome of Tanacetum Coccineum: Genomic Comparison of Closely Related Tanacetum-Family Plants.</title>
        <authorList>
            <person name="Yamashiro T."/>
            <person name="Shiraishi A."/>
            <person name="Nakayama K."/>
            <person name="Satake H."/>
        </authorList>
    </citation>
    <scope>NUCLEOTIDE SEQUENCE</scope>
</reference>
<comment type="caution">
    <text evidence="2">The sequence shown here is derived from an EMBL/GenBank/DDBJ whole genome shotgun (WGS) entry which is preliminary data.</text>
</comment>
<feature type="domain" description="DUF4283" evidence="1">
    <location>
        <begin position="176"/>
        <end position="256"/>
    </location>
</feature>
<dbReference type="Pfam" id="PF14111">
    <property type="entry name" value="DUF4283"/>
    <property type="match status" value="1"/>
</dbReference>
<sequence>MKVSNQVKLCIVWRWWYSRCYDMFSVYVGYHCVGQSGVINVERFREMEAGFLLGNNAAKKGGLTSKVKPVGEEYKKSVGCVTKLVSDSCAMKPTLAATKTESVQHVNDKAAINTSPNDLRLVMDAANKSGVSDDSNASRSMQATPKKVQVSVLNNDVKVIRANVAIPIFVVEEMCDKFANTLYGYFVGERLAFPIIEAYVTNAWKKYGFERAIYRNGFFFFKFSSHDEMIKTLEGGPWFIRSSPIFLYKWSANTKLKKEAVTKVPVWVRIHNVPVVAFSKASLSLIATQLGRPIRLDSCTSDMCLNPWGHTSYARVLVEFNSKNEVMESIVVAIPLPKGEGHYLETLDVEYEWWPPREGGIRDTDGMHKKKGTNKAIKSTQGFRFSKPKTNLIYRLVSKPVTTKVHADKPNAKGSKNDIAYIQDDINLVQLRRNMDRLMDEDSVLELNSNNEKVSVIDTNSVPSANVVVSNNIFAPAEVEESDKGSLLEQFRKSREASTSKHISSMSDSDESEVEEVCMPDVIPGGGFLNGLEDDLERCDGYEARLYDLSEQEQAFCDQYDIRLNSHRRKF</sequence>
<dbReference type="InterPro" id="IPR040256">
    <property type="entry name" value="At4g02000-like"/>
</dbReference>
<protein>
    <submittedName>
        <fullName evidence="2">Zinc knuckle CX2CX4HX4C containing protein</fullName>
    </submittedName>
</protein>
<gene>
    <name evidence="2" type="ORF">Tco_1092496</name>
</gene>
<dbReference type="PANTHER" id="PTHR31286">
    <property type="entry name" value="GLYCINE-RICH CELL WALL STRUCTURAL PROTEIN 1.8-LIKE"/>
    <property type="match status" value="1"/>
</dbReference>
<accession>A0ABQ5IA14</accession>
<evidence type="ECO:0000313" key="3">
    <source>
        <dbReference type="Proteomes" id="UP001151760"/>
    </source>
</evidence>
<organism evidence="2 3">
    <name type="scientific">Tanacetum coccineum</name>
    <dbReference type="NCBI Taxonomy" id="301880"/>
    <lineage>
        <taxon>Eukaryota</taxon>
        <taxon>Viridiplantae</taxon>
        <taxon>Streptophyta</taxon>
        <taxon>Embryophyta</taxon>
        <taxon>Tracheophyta</taxon>
        <taxon>Spermatophyta</taxon>
        <taxon>Magnoliopsida</taxon>
        <taxon>eudicotyledons</taxon>
        <taxon>Gunneridae</taxon>
        <taxon>Pentapetalae</taxon>
        <taxon>asterids</taxon>
        <taxon>campanulids</taxon>
        <taxon>Asterales</taxon>
        <taxon>Asteraceae</taxon>
        <taxon>Asteroideae</taxon>
        <taxon>Anthemideae</taxon>
        <taxon>Anthemidinae</taxon>
        <taxon>Tanacetum</taxon>
    </lineage>
</organism>
<dbReference type="Proteomes" id="UP001151760">
    <property type="component" value="Unassembled WGS sequence"/>
</dbReference>